<evidence type="ECO:0000259" key="4">
    <source>
        <dbReference type="Pfam" id="PF00171"/>
    </source>
</evidence>
<dbReference type="AlphaFoldDB" id="A0A2S9QS43"/>
<name>A0A2S9QS43_9MICO</name>
<evidence type="ECO:0000256" key="3">
    <source>
        <dbReference type="SAM" id="MobiDB-lite"/>
    </source>
</evidence>
<dbReference type="RefSeq" id="WP_105804121.1">
    <property type="nucleotide sequence ID" value="NZ_MWZD01000012.1"/>
</dbReference>
<dbReference type="InterPro" id="IPR016163">
    <property type="entry name" value="Ald_DH_C"/>
</dbReference>
<dbReference type="EMBL" id="MWZD01000012">
    <property type="protein sequence ID" value="PRI12417.1"/>
    <property type="molecule type" value="Genomic_DNA"/>
</dbReference>
<organism evidence="5 6">
    <name type="scientific">Leucobacter massiliensis</name>
    <dbReference type="NCBI Taxonomy" id="1686285"/>
    <lineage>
        <taxon>Bacteria</taxon>
        <taxon>Bacillati</taxon>
        <taxon>Actinomycetota</taxon>
        <taxon>Actinomycetes</taxon>
        <taxon>Micrococcales</taxon>
        <taxon>Microbacteriaceae</taxon>
        <taxon>Leucobacter</taxon>
    </lineage>
</organism>
<dbReference type="GO" id="GO:0003842">
    <property type="term" value="F:L-glutamate gamma-semialdehyde dehydrogenase activity"/>
    <property type="evidence" value="ECO:0007669"/>
    <property type="project" value="TreeGrafter"/>
</dbReference>
<dbReference type="InterPro" id="IPR050485">
    <property type="entry name" value="Proline_metab_enzyme"/>
</dbReference>
<dbReference type="SUPFAM" id="SSF53720">
    <property type="entry name" value="ALDH-like"/>
    <property type="match status" value="1"/>
</dbReference>
<dbReference type="SUPFAM" id="SSF51730">
    <property type="entry name" value="FAD-linked oxidoreductase"/>
    <property type="match status" value="1"/>
</dbReference>
<comment type="caution">
    <text evidence="5">The sequence shown here is derived from an EMBL/GenBank/DDBJ whole genome shotgun (WGS) entry which is preliminary data.</text>
</comment>
<dbReference type="PANTHER" id="PTHR42862">
    <property type="entry name" value="DELTA-1-PYRROLINE-5-CARBOXYLATE DEHYDROGENASE 1, ISOFORM A-RELATED"/>
    <property type="match status" value="1"/>
</dbReference>
<protein>
    <recommendedName>
        <fullName evidence="4">Aldehyde dehydrogenase domain-containing protein</fullName>
    </recommendedName>
</protein>
<dbReference type="Gene3D" id="3.40.605.10">
    <property type="entry name" value="Aldehyde Dehydrogenase, Chain A, domain 1"/>
    <property type="match status" value="1"/>
</dbReference>
<dbReference type="PANTHER" id="PTHR42862:SF1">
    <property type="entry name" value="DELTA-1-PYRROLINE-5-CARBOXYLATE DEHYDROGENASE 2, ISOFORM A-RELATED"/>
    <property type="match status" value="1"/>
</dbReference>
<accession>A0A2S9QS43</accession>
<proteinExistence type="predicted"/>
<keyword evidence="2" id="KW-0520">NAD</keyword>
<dbReference type="InterPro" id="IPR016162">
    <property type="entry name" value="Ald_DH_N"/>
</dbReference>
<evidence type="ECO:0000313" key="5">
    <source>
        <dbReference type="EMBL" id="PRI12417.1"/>
    </source>
</evidence>
<dbReference type="GO" id="GO:0010133">
    <property type="term" value="P:L-proline catabolic process to L-glutamate"/>
    <property type="evidence" value="ECO:0007669"/>
    <property type="project" value="TreeGrafter"/>
</dbReference>
<dbReference type="Pfam" id="PF00171">
    <property type="entry name" value="Aldedh"/>
    <property type="match status" value="1"/>
</dbReference>
<dbReference type="Proteomes" id="UP000238650">
    <property type="component" value="Unassembled WGS sequence"/>
</dbReference>
<keyword evidence="1" id="KW-0560">Oxidoreductase</keyword>
<feature type="domain" description="Aldehyde dehydrogenase" evidence="4">
    <location>
        <begin position="585"/>
        <end position="992"/>
    </location>
</feature>
<evidence type="ECO:0000256" key="2">
    <source>
        <dbReference type="ARBA" id="ARBA00023027"/>
    </source>
</evidence>
<reference evidence="5 6" key="1">
    <citation type="journal article" date="2017" name="New Microbes New Infect">
        <title>Genome sequence of 'Leucobacter massiliensis' sp. nov. isolated from human pharynx after travel to the 2014 Hajj.</title>
        <authorList>
            <person name="Leangapichart T."/>
            <person name="Gautret P."/>
            <person name="Nguyen T.T."/>
            <person name="Armstrong N."/>
            <person name="Rolain J.M."/>
        </authorList>
    </citation>
    <scope>NUCLEOTIDE SEQUENCE [LARGE SCALE GENOMIC DNA]</scope>
    <source>
        <strain evidence="5 6">122RC15</strain>
    </source>
</reference>
<evidence type="ECO:0000313" key="6">
    <source>
        <dbReference type="Proteomes" id="UP000238650"/>
    </source>
</evidence>
<feature type="region of interest" description="Disordered" evidence="3">
    <location>
        <begin position="841"/>
        <end position="863"/>
    </location>
</feature>
<dbReference type="InterPro" id="IPR016161">
    <property type="entry name" value="Ald_DH/histidinol_DH"/>
</dbReference>
<evidence type="ECO:0000256" key="1">
    <source>
        <dbReference type="ARBA" id="ARBA00023002"/>
    </source>
</evidence>
<dbReference type="Gene3D" id="3.20.20.220">
    <property type="match status" value="1"/>
</dbReference>
<dbReference type="OrthoDB" id="9812625at2"/>
<dbReference type="InterPro" id="IPR029041">
    <property type="entry name" value="FAD-linked_oxidoreductase-like"/>
</dbReference>
<gene>
    <name evidence="5" type="ORF">B4915_01745</name>
</gene>
<sequence length="1223" mass="129121">MAAETPGEVWAVVADRAESRTAALVAALREHPGALDTRGRDLLGGDPESLEFARRLLKLIGETEDAMTSALGLHGAAQDVPRSLPARDRLAVRAGGAASLGLPWAVVPVARRWLRERVAKLVVAARLPPASPARLSRLTDALRRHSDAGLVPVTVPLGETVHGPDAAAAEAERLAALAAVPTVTHLVVDPARIAPGGSDWSAEDDVARAARALRPVLEAAIAHDTTVHLEARSVRWARLLPELAVRALIDAELDRARVAVRLMAELPESREHYDRLSRWAQRRVADGGAPPEIVIGVSGVAGAERIASLQSGLPVPVIEGRRDTVAQLLRLTELALHPGRAAVLRPVIATEDPLVLGAVSALAEHLDVAALCSVQLRAGVAPGLAESLAGFVSEVRVAIPVVAPREFAGAVEPLVGLLAEAADPDSALGRLTALVRDPDLEGQPELRADRVLFREAVALAAEPAPASHRTQLRAREWDPSERDSALFYRAPDEPSRHDTGGLTAAVLGLTRDATGELAIEEINPAIPIPVVSPSGFANEPETDGSLSANRDWARELLAEAAAAVAQRDAINETVALSPADLDPGHAAHEAREAALRWTDLPHHARAARLRRAALGVVAARDRLLPALAADTGAPIGELDAEINDIVDAARYTGQLAEGLAAVRGAAFVPQRLTLVAADARAPLSEQAEAVLSALAAGSGALWAVPERLRRSAEALLEEWEAAGLTAGAVRLEAVSIGRTLAELAAHPEVDRAVVLGERAAARELARRRPDLRVEGRFHARGSILVTSSAEVDRAVTDVVASAFRGAGSDPRAAHALVLLGGAARSRRLRDALADAVRALRPGDTARPGPADPLSFDVGPLPAPPDEAGRRALTELGRGEEWLVEPRRLDEEGLLWSPGVRLGVPARSRFWDDARGVPVLGVAHVHTLGEALALQNAPGSGVAAGLQSHDPEEILAWLGGIEAASVSINRPTTAARIERQPGGGWNDASMGMAAMSGGPNRLLPLGSWLPRPGTRSETLHLRGLEPEVRMLVEAAQPLLDYESFDEVRRAALSDALAWRTVFAAERDTAGLGIERNLIRYRPVPTQLRLAEGARMASLVRVLAAALLVRAPVTVSTGEVLPAELSALLDRLGIERSLERDDDWVQRLAVAGPVGADGATASRVRLIGGDPVRTAEWLGGLDRTALWAEPVTMAGPVELLTLLREQAVSARAHRHGLVDPELELG</sequence>
<dbReference type="InterPro" id="IPR015590">
    <property type="entry name" value="Aldehyde_DH_dom"/>
</dbReference>
<dbReference type="Gene3D" id="3.40.309.10">
    <property type="entry name" value="Aldehyde Dehydrogenase, Chain A, domain 2"/>
    <property type="match status" value="1"/>
</dbReference>
<keyword evidence="6" id="KW-1185">Reference proteome</keyword>
<dbReference type="GO" id="GO:0009898">
    <property type="term" value="C:cytoplasmic side of plasma membrane"/>
    <property type="evidence" value="ECO:0007669"/>
    <property type="project" value="TreeGrafter"/>
</dbReference>